<dbReference type="InterPro" id="IPR017550">
    <property type="entry name" value="Formylmethanofuran_DH_suC"/>
</dbReference>
<dbReference type="InterPro" id="IPR002489">
    <property type="entry name" value="Glu_synth_asu_C"/>
</dbReference>
<evidence type="ECO:0000313" key="2">
    <source>
        <dbReference type="EMBL" id="KGM07867.1"/>
    </source>
</evidence>
<reference evidence="2 3" key="1">
    <citation type="submission" date="2014-09" db="EMBL/GenBank/DDBJ databases">
        <authorList>
            <person name="Grob C."/>
            <person name="Taubert M."/>
            <person name="Howat A.M."/>
            <person name="Burns O.J."/>
            <person name="Dixon J.L."/>
            <person name="Chen Y."/>
            <person name="Murrell J.C."/>
        </authorList>
    </citation>
    <scope>NUCLEOTIDE SEQUENCE [LARGE SCALE GENOMIC DNA]</scope>
    <source>
        <strain evidence="2">L4</strain>
    </source>
</reference>
<dbReference type="GO" id="GO:0018493">
    <property type="term" value="F:formylmethanofuran dehydrogenase activity"/>
    <property type="evidence" value="ECO:0007669"/>
    <property type="project" value="InterPro"/>
</dbReference>
<sequence>MSALTFTLKNPPAQRVDCAALTADKLVDKSVDEIAALTLVVGNQKVRVDELFDISGTDIAKICFENSTDKLDHIGHGMSTGSITVNGDAGAYLGQFMTHGEIAVNGNTGIYTACEMKGGQIKVNGNAGDFVGGARIGYKNGMTGGTVIITGNSGERTGDHMRRGMILIEGNAGNYCGSRMVSGTIAVLGQVGQHLGYAMKRGTLLLTQAPQHGLSANFNDCGSHTLAFLPLMIASFKKLDSQFATLESFSRVQRYAGDISGIGMGEILVKI</sequence>
<dbReference type="InterPro" id="IPR036485">
    <property type="entry name" value="Glu_synth_asu_C_sf"/>
</dbReference>
<dbReference type="Pfam" id="PF01493">
    <property type="entry name" value="GXGXG"/>
    <property type="match status" value="1"/>
</dbReference>
<accession>A0A0A0BJL9</accession>
<comment type="caution">
    <text evidence="2">The sequence shown here is derived from an EMBL/GenBank/DDBJ whole genome shotgun (WGS) entry which is preliminary data.</text>
</comment>
<dbReference type="Proteomes" id="UP000029999">
    <property type="component" value="Unassembled WGS sequence"/>
</dbReference>
<dbReference type="AlphaFoldDB" id="A0A0A0BJL9"/>
<feature type="domain" description="Glutamate synthase alpha subunit C-terminal" evidence="1">
    <location>
        <begin position="73"/>
        <end position="208"/>
    </location>
</feature>
<evidence type="ECO:0000259" key="1">
    <source>
        <dbReference type="Pfam" id="PF01493"/>
    </source>
</evidence>
<dbReference type="GO" id="GO:0046914">
    <property type="term" value="F:transition metal ion binding"/>
    <property type="evidence" value="ECO:0007669"/>
    <property type="project" value="InterPro"/>
</dbReference>
<protein>
    <submittedName>
        <fullName evidence="2">Formylmethanofuran hydrolase subunit C</fullName>
    </submittedName>
</protein>
<dbReference type="RefSeq" id="WP_036311215.1">
    <property type="nucleotide sequence ID" value="NZ_JRQD01000001.1"/>
</dbReference>
<dbReference type="SUPFAM" id="SSF69336">
    <property type="entry name" value="Alpha subunit of glutamate synthase, C-terminal domain"/>
    <property type="match status" value="1"/>
</dbReference>
<dbReference type="STRING" id="392484.LP43_0284"/>
<gene>
    <name evidence="2" type="ORF">LP43_0284</name>
</gene>
<keyword evidence="2" id="KW-0378">Hydrolase</keyword>
<dbReference type="PANTHER" id="PTHR39673:SF5">
    <property type="entry name" value="TUNGSTEN-CONTAINING FORMYLMETHANOFURAN DEHYDROGENASE 2 SUBUNIT C"/>
    <property type="match status" value="1"/>
</dbReference>
<dbReference type="Gene3D" id="2.160.20.60">
    <property type="entry name" value="Glutamate synthase, alpha subunit, C-terminal domain"/>
    <property type="match status" value="1"/>
</dbReference>
<dbReference type="NCBIfam" id="TIGR03122">
    <property type="entry name" value="one_C_dehyd_C"/>
    <property type="match status" value="1"/>
</dbReference>
<dbReference type="PANTHER" id="PTHR39673">
    <property type="entry name" value="TUNGSTEN FORMYLMETHANOFURAN DEHYDROGENASE, SUBUNIT C (FWDC)"/>
    <property type="match status" value="1"/>
</dbReference>
<dbReference type="GO" id="GO:0015948">
    <property type="term" value="P:methanogenesis"/>
    <property type="evidence" value="ECO:0007669"/>
    <property type="project" value="InterPro"/>
</dbReference>
<organism evidence="2 3">
    <name type="scientific">Methylophaga thiooxydans</name>
    <dbReference type="NCBI Taxonomy" id="392484"/>
    <lineage>
        <taxon>Bacteria</taxon>
        <taxon>Pseudomonadati</taxon>
        <taxon>Pseudomonadota</taxon>
        <taxon>Gammaproteobacteria</taxon>
        <taxon>Thiotrichales</taxon>
        <taxon>Piscirickettsiaceae</taxon>
        <taxon>Methylophaga</taxon>
    </lineage>
</organism>
<proteinExistence type="predicted"/>
<dbReference type="GO" id="GO:0016787">
    <property type="term" value="F:hydrolase activity"/>
    <property type="evidence" value="ECO:0007669"/>
    <property type="project" value="UniProtKB-KW"/>
</dbReference>
<name>A0A0A0BJL9_9GAMM</name>
<evidence type="ECO:0000313" key="3">
    <source>
        <dbReference type="Proteomes" id="UP000029999"/>
    </source>
</evidence>
<dbReference type="EMBL" id="JRQD01000001">
    <property type="protein sequence ID" value="KGM07867.1"/>
    <property type="molecule type" value="Genomic_DNA"/>
</dbReference>